<dbReference type="InterPro" id="IPR021836">
    <property type="entry name" value="DUF3429"/>
</dbReference>
<dbReference type="EMBL" id="BMIQ01000001">
    <property type="protein sequence ID" value="GGD94643.1"/>
    <property type="molecule type" value="Genomic_DNA"/>
</dbReference>
<keyword evidence="1" id="KW-0812">Transmembrane</keyword>
<keyword evidence="1" id="KW-0472">Membrane</keyword>
<feature type="transmembrane region" description="Helical" evidence="1">
    <location>
        <begin position="111"/>
        <end position="131"/>
    </location>
</feature>
<dbReference type="RefSeq" id="WP_188907237.1">
    <property type="nucleotide sequence ID" value="NZ_BMIQ01000001.1"/>
</dbReference>
<feature type="transmembrane region" description="Helical" evidence="1">
    <location>
        <begin position="26"/>
        <end position="46"/>
    </location>
</feature>
<proteinExistence type="predicted"/>
<name>A0A916ZFQ6_9HYPH</name>
<sequence length="170" mass="18027">MADADGAAETGGRPWDLDYSRHRPTLWSLGLGGLVPFVLPTAALLYAGREFIAFDLLVKALGGYSAVILSFLGGIRWGSSLMTSASGRGTLILSIVPALVGWILLFLPAPWLFAGFALAFLLQGVWDVLAIRRGALPLYFRKLRVTLTVVVVVCQIASFVATYGAAASAA</sequence>
<organism evidence="2 3">
    <name type="scientific">Aureimonas endophytica</name>
    <dbReference type="NCBI Taxonomy" id="2027858"/>
    <lineage>
        <taxon>Bacteria</taxon>
        <taxon>Pseudomonadati</taxon>
        <taxon>Pseudomonadota</taxon>
        <taxon>Alphaproteobacteria</taxon>
        <taxon>Hyphomicrobiales</taxon>
        <taxon>Aurantimonadaceae</taxon>
        <taxon>Aureimonas</taxon>
    </lineage>
</organism>
<feature type="transmembrane region" description="Helical" evidence="1">
    <location>
        <begin position="52"/>
        <end position="73"/>
    </location>
</feature>
<reference evidence="2" key="2">
    <citation type="submission" date="2020-09" db="EMBL/GenBank/DDBJ databases">
        <authorList>
            <person name="Sun Q."/>
            <person name="Zhou Y."/>
        </authorList>
    </citation>
    <scope>NUCLEOTIDE SEQUENCE</scope>
    <source>
        <strain evidence="2">CGMCC 1.15367</strain>
    </source>
</reference>
<evidence type="ECO:0008006" key="4">
    <source>
        <dbReference type="Google" id="ProtNLM"/>
    </source>
</evidence>
<evidence type="ECO:0000313" key="3">
    <source>
        <dbReference type="Proteomes" id="UP000644699"/>
    </source>
</evidence>
<gene>
    <name evidence="2" type="ORF">GCM10011390_11760</name>
</gene>
<reference evidence="2" key="1">
    <citation type="journal article" date="2014" name="Int. J. Syst. Evol. Microbiol.">
        <title>Complete genome sequence of Corynebacterium casei LMG S-19264T (=DSM 44701T), isolated from a smear-ripened cheese.</title>
        <authorList>
            <consortium name="US DOE Joint Genome Institute (JGI-PGF)"/>
            <person name="Walter F."/>
            <person name="Albersmeier A."/>
            <person name="Kalinowski J."/>
            <person name="Ruckert C."/>
        </authorList>
    </citation>
    <scope>NUCLEOTIDE SEQUENCE</scope>
    <source>
        <strain evidence="2">CGMCC 1.15367</strain>
    </source>
</reference>
<accession>A0A916ZFQ6</accession>
<evidence type="ECO:0000256" key="1">
    <source>
        <dbReference type="SAM" id="Phobius"/>
    </source>
</evidence>
<keyword evidence="3" id="KW-1185">Reference proteome</keyword>
<keyword evidence="1" id="KW-1133">Transmembrane helix</keyword>
<feature type="transmembrane region" description="Helical" evidence="1">
    <location>
        <begin position="143"/>
        <end position="166"/>
    </location>
</feature>
<dbReference type="AlphaFoldDB" id="A0A916ZFQ6"/>
<dbReference type="Proteomes" id="UP000644699">
    <property type="component" value="Unassembled WGS sequence"/>
</dbReference>
<dbReference type="PANTHER" id="PTHR15887">
    <property type="entry name" value="TRANSMEMBRANE PROTEIN 69"/>
    <property type="match status" value="1"/>
</dbReference>
<evidence type="ECO:0000313" key="2">
    <source>
        <dbReference type="EMBL" id="GGD94643.1"/>
    </source>
</evidence>
<dbReference type="Pfam" id="PF11911">
    <property type="entry name" value="DUF3429"/>
    <property type="match status" value="1"/>
</dbReference>
<comment type="caution">
    <text evidence="2">The sequence shown here is derived from an EMBL/GenBank/DDBJ whole genome shotgun (WGS) entry which is preliminary data.</text>
</comment>
<protein>
    <recommendedName>
        <fullName evidence="4">DUF3429 domain-containing protein</fullName>
    </recommendedName>
</protein>
<dbReference type="PANTHER" id="PTHR15887:SF1">
    <property type="entry name" value="TRANSMEMBRANE PROTEIN 69"/>
    <property type="match status" value="1"/>
</dbReference>